<sequence>MHTLRVRTYDESLVKLAVMPGETYYVSYSLKLWINTVSGKLTVIDEKKGRSLVTQSKLALLISSP</sequence>
<reference evidence="1 2" key="1">
    <citation type="submission" date="2017-05" db="EMBL/GenBank/DDBJ databases">
        <authorList>
            <person name="Varghese N."/>
            <person name="Submissions S."/>
        </authorList>
    </citation>
    <scope>NUCLEOTIDE SEQUENCE [LARGE SCALE GENOMIC DNA]</scope>
    <source>
        <strain evidence="1 2">DSM 26001</strain>
    </source>
</reference>
<dbReference type="Proteomes" id="UP001158049">
    <property type="component" value="Unassembled WGS sequence"/>
</dbReference>
<dbReference type="EMBL" id="FXUL01000003">
    <property type="protein sequence ID" value="SMP52137.1"/>
    <property type="molecule type" value="Genomic_DNA"/>
</dbReference>
<comment type="caution">
    <text evidence="1">The sequence shown here is derived from an EMBL/GenBank/DDBJ whole genome shotgun (WGS) entry which is preliminary data.</text>
</comment>
<proteinExistence type="predicted"/>
<evidence type="ECO:0000313" key="1">
    <source>
        <dbReference type="EMBL" id="SMP52137.1"/>
    </source>
</evidence>
<evidence type="ECO:0000313" key="2">
    <source>
        <dbReference type="Proteomes" id="UP001158049"/>
    </source>
</evidence>
<organism evidence="1 2">
    <name type="scientific">Noviherbaspirillum suwonense</name>
    <dbReference type="NCBI Taxonomy" id="1224511"/>
    <lineage>
        <taxon>Bacteria</taxon>
        <taxon>Pseudomonadati</taxon>
        <taxon>Pseudomonadota</taxon>
        <taxon>Betaproteobacteria</taxon>
        <taxon>Burkholderiales</taxon>
        <taxon>Oxalobacteraceae</taxon>
        <taxon>Noviherbaspirillum</taxon>
    </lineage>
</organism>
<gene>
    <name evidence="1" type="ORF">SAMN06295970_10394</name>
</gene>
<protein>
    <submittedName>
        <fullName evidence="1">Uncharacterized protein</fullName>
    </submittedName>
</protein>
<keyword evidence="2" id="KW-1185">Reference proteome</keyword>
<accession>A0ABY1PY80</accession>
<name>A0ABY1PY80_9BURK</name>